<keyword evidence="6 12" id="KW-0863">Zinc-finger</keyword>
<comment type="subcellular location">
    <subcellularLocation>
        <location evidence="1">Membrane</location>
        <topology evidence="1">Single-pass membrane protein</topology>
    </subcellularLocation>
</comment>
<dbReference type="EMBL" id="JAMFTS010008435">
    <property type="protein sequence ID" value="KAJ4730413.1"/>
    <property type="molecule type" value="Genomic_DNA"/>
</dbReference>
<keyword evidence="8" id="KW-0862">Zinc</keyword>
<dbReference type="GO" id="GO:0016740">
    <property type="term" value="F:transferase activity"/>
    <property type="evidence" value="ECO:0007669"/>
    <property type="project" value="UniProtKB-KW"/>
</dbReference>
<evidence type="ECO:0000256" key="7">
    <source>
        <dbReference type="ARBA" id="ARBA00022786"/>
    </source>
</evidence>
<dbReference type="PANTHER" id="PTHR45768">
    <property type="entry name" value="E3 UBIQUITIN-PROTEIN LIGASE RNF13-LIKE"/>
    <property type="match status" value="1"/>
</dbReference>
<evidence type="ECO:0000256" key="2">
    <source>
        <dbReference type="ARBA" id="ARBA00004906"/>
    </source>
</evidence>
<keyword evidence="18" id="KW-1185">Reference proteome</keyword>
<evidence type="ECO:0000256" key="14">
    <source>
        <dbReference type="SAM" id="Phobius"/>
    </source>
</evidence>
<evidence type="ECO:0000256" key="12">
    <source>
        <dbReference type="PROSITE-ProRule" id="PRU00175"/>
    </source>
</evidence>
<dbReference type="PANTHER" id="PTHR45768:SF16">
    <property type="entry name" value="E3 UBIQUITIN-PROTEIN LIGASE ATL4"/>
    <property type="match status" value="1"/>
</dbReference>
<evidence type="ECO:0000313" key="18">
    <source>
        <dbReference type="Proteomes" id="UP001140206"/>
    </source>
</evidence>
<comment type="caution">
    <text evidence="16">The sequence shown here is derived from an EMBL/GenBank/DDBJ whole genome shotgun (WGS) entry which is preliminary data.</text>
</comment>
<proteinExistence type="inferred from homology"/>
<feature type="region of interest" description="Disordered" evidence="13">
    <location>
        <begin position="1"/>
        <end position="20"/>
    </location>
</feature>
<dbReference type="GO" id="GO:0016567">
    <property type="term" value="P:protein ubiquitination"/>
    <property type="evidence" value="ECO:0007669"/>
    <property type="project" value="TreeGrafter"/>
</dbReference>
<evidence type="ECO:0000256" key="9">
    <source>
        <dbReference type="ARBA" id="ARBA00022989"/>
    </source>
</evidence>
<evidence type="ECO:0000256" key="8">
    <source>
        <dbReference type="ARBA" id="ARBA00022833"/>
    </source>
</evidence>
<dbReference type="GO" id="GO:0008270">
    <property type="term" value="F:zinc ion binding"/>
    <property type="evidence" value="ECO:0007669"/>
    <property type="project" value="UniProtKB-KW"/>
</dbReference>
<dbReference type="CDD" id="cd16461">
    <property type="entry name" value="RING-H2_EL5-like"/>
    <property type="match status" value="1"/>
</dbReference>
<evidence type="ECO:0000256" key="11">
    <source>
        <dbReference type="ARBA" id="ARBA00024209"/>
    </source>
</evidence>
<feature type="transmembrane region" description="Helical" evidence="14">
    <location>
        <begin position="28"/>
        <end position="49"/>
    </location>
</feature>
<keyword evidence="9 14" id="KW-1133">Transmembrane helix</keyword>
<organism evidence="16 18">
    <name type="scientific">Rhynchospora pubera</name>
    <dbReference type="NCBI Taxonomy" id="906938"/>
    <lineage>
        <taxon>Eukaryota</taxon>
        <taxon>Viridiplantae</taxon>
        <taxon>Streptophyta</taxon>
        <taxon>Embryophyta</taxon>
        <taxon>Tracheophyta</taxon>
        <taxon>Spermatophyta</taxon>
        <taxon>Magnoliopsida</taxon>
        <taxon>Liliopsida</taxon>
        <taxon>Poales</taxon>
        <taxon>Cyperaceae</taxon>
        <taxon>Cyperoideae</taxon>
        <taxon>Rhynchosporeae</taxon>
        <taxon>Rhynchospora</taxon>
    </lineage>
</organism>
<evidence type="ECO:0000313" key="17">
    <source>
        <dbReference type="EMBL" id="KAJ4784825.1"/>
    </source>
</evidence>
<evidence type="ECO:0000256" key="10">
    <source>
        <dbReference type="ARBA" id="ARBA00023136"/>
    </source>
</evidence>
<reference evidence="16" key="1">
    <citation type="submission" date="2022-08" db="EMBL/GenBank/DDBJ databases">
        <authorList>
            <person name="Marques A."/>
        </authorList>
    </citation>
    <scope>NUCLEOTIDE SEQUENCE</scope>
    <source>
        <strain evidence="16">RhyPub2mFocal</strain>
        <tissue evidence="16">Leaves</tissue>
    </source>
</reference>
<feature type="region of interest" description="Disordered" evidence="13">
    <location>
        <begin position="184"/>
        <end position="204"/>
    </location>
</feature>
<dbReference type="InterPro" id="IPR001841">
    <property type="entry name" value="Znf_RING"/>
</dbReference>
<keyword evidence="5" id="KW-0479">Metal-binding</keyword>
<keyword evidence="7" id="KW-0833">Ubl conjugation pathway</keyword>
<dbReference type="InterPro" id="IPR013083">
    <property type="entry name" value="Znf_RING/FYVE/PHD"/>
</dbReference>
<gene>
    <name evidence="16" type="ORF">LUZ62_014175</name>
    <name evidence="17" type="ORF">LUZ62_036071</name>
</gene>
<comment type="similarity">
    <text evidence="11">Belongs to the RING-type zinc finger family. ATL subfamily.</text>
</comment>
<dbReference type="EMBL" id="JAMFTS010000002">
    <property type="protein sequence ID" value="KAJ4784825.1"/>
    <property type="molecule type" value="Genomic_DNA"/>
</dbReference>
<evidence type="ECO:0000256" key="3">
    <source>
        <dbReference type="ARBA" id="ARBA00022679"/>
    </source>
</evidence>
<evidence type="ECO:0000256" key="5">
    <source>
        <dbReference type="ARBA" id="ARBA00022723"/>
    </source>
</evidence>
<dbReference type="Pfam" id="PF13639">
    <property type="entry name" value="zf-RING_2"/>
    <property type="match status" value="1"/>
</dbReference>
<dbReference type="Gene3D" id="3.30.40.10">
    <property type="entry name" value="Zinc/RING finger domain, C3HC4 (zinc finger)"/>
    <property type="match status" value="1"/>
</dbReference>
<feature type="compositionally biased region" description="Pro residues" evidence="13">
    <location>
        <begin position="244"/>
        <end position="274"/>
    </location>
</feature>
<dbReference type="GO" id="GO:0016020">
    <property type="term" value="C:membrane"/>
    <property type="evidence" value="ECO:0007669"/>
    <property type="project" value="UniProtKB-SubCell"/>
</dbReference>
<keyword evidence="3" id="KW-0808">Transferase</keyword>
<comment type="pathway">
    <text evidence="2">Protein modification; protein ubiquitination.</text>
</comment>
<keyword evidence="10 14" id="KW-0472">Membrane</keyword>
<dbReference type="SUPFAM" id="SSF57850">
    <property type="entry name" value="RING/U-box"/>
    <property type="match status" value="1"/>
</dbReference>
<dbReference type="AlphaFoldDB" id="A0AAV8AJL7"/>
<evidence type="ECO:0000256" key="13">
    <source>
        <dbReference type="SAM" id="MobiDB-lite"/>
    </source>
</evidence>
<evidence type="ECO:0000256" key="4">
    <source>
        <dbReference type="ARBA" id="ARBA00022692"/>
    </source>
</evidence>
<sequence>MEAGTIPHPGPIVNNHPSTSTGSKAASISPSIFIIAAIVAIALISVLFIHRLIRFFFGHSHGSSYHFSFARTNSNAGSANNRALSEHEKAKLIDSLPLFTLASSLAKLPKSSLDCAVCYEPFLPDAELRLLPACKHAFHKSCVDLWLKSNPSCPLCRSSITLPYPPLQDLSSGSFRLELGNVSCRRSEPESQVQNRIRPPVPPLRTYSLESHDYFIEEEVEIVQPRVNKPEKREIPEVSDLAPPRSPQPSPPPPPPEPPQSRLPPPPPPPPPPIETAVSIESLTREKPVRGWLQEYIDGLASSASSSFNSMRFPSQRWSGRWSGRWSQRSSQRFDTVGGEGAPPEAWLWDLEVGQSEDAGGLLAVYRWLTGV</sequence>
<evidence type="ECO:0000256" key="6">
    <source>
        <dbReference type="ARBA" id="ARBA00022771"/>
    </source>
</evidence>
<protein>
    <submittedName>
        <fullName evidence="16">RING/U-box superfamily protein</fullName>
    </submittedName>
</protein>
<keyword evidence="4 14" id="KW-0812">Transmembrane</keyword>
<feature type="region of interest" description="Disordered" evidence="13">
    <location>
        <begin position="227"/>
        <end position="276"/>
    </location>
</feature>
<feature type="domain" description="RING-type" evidence="15">
    <location>
        <begin position="115"/>
        <end position="157"/>
    </location>
</feature>
<dbReference type="Proteomes" id="UP001140206">
    <property type="component" value="Chromosome 2"/>
</dbReference>
<name>A0AAV8AJL7_9POAL</name>
<evidence type="ECO:0000313" key="16">
    <source>
        <dbReference type="EMBL" id="KAJ4730413.1"/>
    </source>
</evidence>
<accession>A0AAV8AJL7</accession>
<evidence type="ECO:0000259" key="15">
    <source>
        <dbReference type="PROSITE" id="PS50089"/>
    </source>
</evidence>
<dbReference type="SMART" id="SM00184">
    <property type="entry name" value="RING"/>
    <property type="match status" value="1"/>
</dbReference>
<dbReference type="PROSITE" id="PS50089">
    <property type="entry name" value="ZF_RING_2"/>
    <property type="match status" value="1"/>
</dbReference>
<evidence type="ECO:0000256" key="1">
    <source>
        <dbReference type="ARBA" id="ARBA00004167"/>
    </source>
</evidence>